<evidence type="ECO:0000313" key="2">
    <source>
        <dbReference type="Proteomes" id="UP000620133"/>
    </source>
</evidence>
<organism evidence="1 2">
    <name type="scientific">Mariniplasma anaerobium</name>
    <dbReference type="NCBI Taxonomy" id="2735436"/>
    <lineage>
        <taxon>Bacteria</taxon>
        <taxon>Bacillati</taxon>
        <taxon>Mycoplasmatota</taxon>
        <taxon>Mollicutes</taxon>
        <taxon>Acholeplasmatales</taxon>
        <taxon>Acholeplasmataceae</taxon>
        <taxon>Mariniplasma</taxon>
    </lineage>
</organism>
<sequence length="156" mass="17830">MSIQQQFQEPYNKYDLIDVIKQGFFMAIVGGLLIGSLQLLIAYSFNISLTWLMLIILASLTAKRIKQASSSPHIIFSIISVVSFVFAYYLMNVTSNVGLIYLFTGTIDFNLVIEVLNPLPFFNFLNPLNSLFFKVNNIIDIVFFIISVYYAYKHSK</sequence>
<dbReference type="RefSeq" id="WP_176238465.1">
    <property type="nucleotide sequence ID" value="NZ_AP024412.1"/>
</dbReference>
<evidence type="ECO:0000313" key="1">
    <source>
        <dbReference type="EMBL" id="BCR35619.1"/>
    </source>
</evidence>
<accession>A0A7U9TI35</accession>
<dbReference type="Proteomes" id="UP000620133">
    <property type="component" value="Chromosome"/>
</dbReference>
<protein>
    <submittedName>
        <fullName evidence="1">Uncharacterized protein</fullName>
    </submittedName>
</protein>
<proteinExistence type="predicted"/>
<reference evidence="1" key="1">
    <citation type="submission" date="2021-01" db="EMBL/GenBank/DDBJ databases">
        <title>Draft genome sequence of Acholeplasmataceae bacterium strain Mahy22.</title>
        <authorList>
            <person name="Watanabe M."/>
            <person name="Kojima H."/>
            <person name="Fukui M."/>
        </authorList>
    </citation>
    <scope>NUCLEOTIDE SEQUENCE</scope>
    <source>
        <strain evidence="1">Mahy22</strain>
    </source>
</reference>
<keyword evidence="2" id="KW-1185">Reference proteome</keyword>
<dbReference type="KEGG" id="manr:MPAN_005120"/>
<dbReference type="AlphaFoldDB" id="A0A7U9TI35"/>
<dbReference type="EMBL" id="AP024412">
    <property type="protein sequence ID" value="BCR35619.1"/>
    <property type="molecule type" value="Genomic_DNA"/>
</dbReference>
<gene>
    <name evidence="1" type="ORF">MPAN_005120</name>
</gene>
<name>A0A7U9TI35_9MOLU</name>